<proteinExistence type="predicted"/>
<evidence type="ECO:0000313" key="2">
    <source>
        <dbReference type="Proteomes" id="UP000299102"/>
    </source>
</evidence>
<dbReference type="AlphaFoldDB" id="A0A4C1W257"/>
<dbReference type="Proteomes" id="UP000299102">
    <property type="component" value="Unassembled WGS sequence"/>
</dbReference>
<sequence>MRKQSPEHKNALMIPLSGASTVKSGVFEPSGETLYVAGAPRGAAGRGRAITGNGACIQSNHFKLQKNVP</sequence>
<protein>
    <submittedName>
        <fullName evidence="1">Uncharacterized protein</fullName>
    </submittedName>
</protein>
<comment type="caution">
    <text evidence="1">The sequence shown here is derived from an EMBL/GenBank/DDBJ whole genome shotgun (WGS) entry which is preliminary data.</text>
</comment>
<keyword evidence="2" id="KW-1185">Reference proteome</keyword>
<gene>
    <name evidence="1" type="ORF">EVAR_22148_1</name>
</gene>
<organism evidence="1 2">
    <name type="scientific">Eumeta variegata</name>
    <name type="common">Bagworm moth</name>
    <name type="synonym">Eumeta japonica</name>
    <dbReference type="NCBI Taxonomy" id="151549"/>
    <lineage>
        <taxon>Eukaryota</taxon>
        <taxon>Metazoa</taxon>
        <taxon>Ecdysozoa</taxon>
        <taxon>Arthropoda</taxon>
        <taxon>Hexapoda</taxon>
        <taxon>Insecta</taxon>
        <taxon>Pterygota</taxon>
        <taxon>Neoptera</taxon>
        <taxon>Endopterygota</taxon>
        <taxon>Lepidoptera</taxon>
        <taxon>Glossata</taxon>
        <taxon>Ditrysia</taxon>
        <taxon>Tineoidea</taxon>
        <taxon>Psychidae</taxon>
        <taxon>Oiketicinae</taxon>
        <taxon>Eumeta</taxon>
    </lineage>
</organism>
<evidence type="ECO:0000313" key="1">
    <source>
        <dbReference type="EMBL" id="GBP44264.1"/>
    </source>
</evidence>
<name>A0A4C1W257_EUMVA</name>
<dbReference type="EMBL" id="BGZK01000449">
    <property type="protein sequence ID" value="GBP44264.1"/>
    <property type="molecule type" value="Genomic_DNA"/>
</dbReference>
<accession>A0A4C1W257</accession>
<reference evidence="1 2" key="1">
    <citation type="journal article" date="2019" name="Commun. Biol.">
        <title>The bagworm genome reveals a unique fibroin gene that provides high tensile strength.</title>
        <authorList>
            <person name="Kono N."/>
            <person name="Nakamura H."/>
            <person name="Ohtoshi R."/>
            <person name="Tomita M."/>
            <person name="Numata K."/>
            <person name="Arakawa K."/>
        </authorList>
    </citation>
    <scope>NUCLEOTIDE SEQUENCE [LARGE SCALE GENOMIC DNA]</scope>
</reference>